<dbReference type="Proteomes" id="UP000076842">
    <property type="component" value="Unassembled WGS sequence"/>
</dbReference>
<dbReference type="InterPro" id="IPR040922">
    <property type="entry name" value="Ribosomal_mL59_dom"/>
</dbReference>
<evidence type="ECO:0000256" key="1">
    <source>
        <dbReference type="SAM" id="MobiDB-lite"/>
    </source>
</evidence>
<protein>
    <recommendedName>
        <fullName evidence="2">Large ribosomal subunit protein mL59 domain-containing protein</fullName>
    </recommendedName>
</protein>
<feature type="compositionally biased region" description="Basic residues" evidence="1">
    <location>
        <begin position="226"/>
        <end position="241"/>
    </location>
</feature>
<organism evidence="3 4">
    <name type="scientific">Calocera cornea HHB12733</name>
    <dbReference type="NCBI Taxonomy" id="1353952"/>
    <lineage>
        <taxon>Eukaryota</taxon>
        <taxon>Fungi</taxon>
        <taxon>Dikarya</taxon>
        <taxon>Basidiomycota</taxon>
        <taxon>Agaricomycotina</taxon>
        <taxon>Dacrymycetes</taxon>
        <taxon>Dacrymycetales</taxon>
        <taxon>Dacrymycetaceae</taxon>
        <taxon>Calocera</taxon>
    </lineage>
</organism>
<dbReference type="GO" id="GO:0005762">
    <property type="term" value="C:mitochondrial large ribosomal subunit"/>
    <property type="evidence" value="ECO:0007669"/>
    <property type="project" value="InterPro"/>
</dbReference>
<dbReference type="InParanoid" id="A0A165IR81"/>
<proteinExistence type="predicted"/>
<dbReference type="AlphaFoldDB" id="A0A165IR81"/>
<evidence type="ECO:0000313" key="3">
    <source>
        <dbReference type="EMBL" id="KZT60883.1"/>
    </source>
</evidence>
<dbReference type="Pfam" id="PF18126">
    <property type="entry name" value="Mitoc_mL59"/>
    <property type="match status" value="1"/>
</dbReference>
<dbReference type="PANTHER" id="PTHR28041">
    <property type="entry name" value="54S RIBOSOMAL PROTEIN L25, MITOCHONDRIAL"/>
    <property type="match status" value="1"/>
</dbReference>
<accession>A0A165IR81</accession>
<dbReference type="EMBL" id="KV423927">
    <property type="protein sequence ID" value="KZT60883.1"/>
    <property type="molecule type" value="Genomic_DNA"/>
</dbReference>
<dbReference type="OrthoDB" id="18529at2759"/>
<evidence type="ECO:0000313" key="4">
    <source>
        <dbReference type="Proteomes" id="UP000076842"/>
    </source>
</evidence>
<gene>
    <name evidence="3" type="ORF">CALCODRAFT_491804</name>
</gene>
<reference evidence="3 4" key="1">
    <citation type="journal article" date="2016" name="Mol. Biol. Evol.">
        <title>Comparative Genomics of Early-Diverging Mushroom-Forming Fungi Provides Insights into the Origins of Lignocellulose Decay Capabilities.</title>
        <authorList>
            <person name="Nagy L.G."/>
            <person name="Riley R."/>
            <person name="Tritt A."/>
            <person name="Adam C."/>
            <person name="Daum C."/>
            <person name="Floudas D."/>
            <person name="Sun H."/>
            <person name="Yadav J.S."/>
            <person name="Pangilinan J."/>
            <person name="Larsson K.H."/>
            <person name="Matsuura K."/>
            <person name="Barry K."/>
            <person name="Labutti K."/>
            <person name="Kuo R."/>
            <person name="Ohm R.A."/>
            <person name="Bhattacharya S.S."/>
            <person name="Shirouzu T."/>
            <person name="Yoshinaga Y."/>
            <person name="Martin F.M."/>
            <person name="Grigoriev I.V."/>
            <person name="Hibbett D.S."/>
        </authorList>
    </citation>
    <scope>NUCLEOTIDE SEQUENCE [LARGE SCALE GENOMIC DNA]</scope>
    <source>
        <strain evidence="3 4">HHB12733</strain>
    </source>
</reference>
<dbReference type="InterPro" id="IPR037507">
    <property type="entry name" value="Ribosomal_mL59"/>
</dbReference>
<keyword evidence="4" id="KW-1185">Reference proteome</keyword>
<evidence type="ECO:0000259" key="2">
    <source>
        <dbReference type="Pfam" id="PF18126"/>
    </source>
</evidence>
<feature type="region of interest" description="Disordered" evidence="1">
    <location>
        <begin position="223"/>
        <end position="247"/>
    </location>
</feature>
<feature type="domain" description="Large ribosomal subunit protein mL59" evidence="2">
    <location>
        <begin position="14"/>
        <end position="230"/>
    </location>
</feature>
<sequence length="247" mass="27622">MASLFARTPTSRLLTTFLNRTRTRALALLPPTLQSSPPTPLPAPNPFIPTYNPASRCWAPPEYSKRRQKELWKAAVAEGLVGWLPIGEGERVGGGRKAEELAHRGGVVAAPEKGEEGNGVEVEVQGEQTVLEIAPQLRGAKVLAKAAQRLAKQTHVPATNTTPQPVTDPSAPFQWIGIPSPVYSHPTVYGSRPRERWFKGHKREQRQEERKEQMEAALEKMDLHIRKWKNSRRKRMRHSRTRGGGPF</sequence>
<dbReference type="GO" id="GO:0003735">
    <property type="term" value="F:structural constituent of ribosome"/>
    <property type="evidence" value="ECO:0007669"/>
    <property type="project" value="InterPro"/>
</dbReference>
<dbReference type="STRING" id="1353952.A0A165IR81"/>
<name>A0A165IR81_9BASI</name>
<dbReference type="PANTHER" id="PTHR28041:SF1">
    <property type="entry name" value="LARGE RIBOSOMAL SUBUNIT PROTEIN ML59"/>
    <property type="match status" value="1"/>
</dbReference>